<accession>A0ABU9MZ76</accession>
<dbReference type="EMBL" id="JBCGCU010000021">
    <property type="protein sequence ID" value="MEM0516539.1"/>
    <property type="molecule type" value="Genomic_DNA"/>
</dbReference>
<organism evidence="3 4">
    <name type="scientific">Pseudoalteromonas qingdaonensis</name>
    <dbReference type="NCBI Taxonomy" id="3131913"/>
    <lineage>
        <taxon>Bacteria</taxon>
        <taxon>Pseudomonadati</taxon>
        <taxon>Pseudomonadota</taxon>
        <taxon>Gammaproteobacteria</taxon>
        <taxon>Alteromonadales</taxon>
        <taxon>Pseudoalteromonadaceae</taxon>
        <taxon>Pseudoalteromonas</taxon>
    </lineage>
</organism>
<name>A0ABU9MZ76_9GAMM</name>
<comment type="caution">
    <text evidence="3">The sequence shown here is derived from an EMBL/GenBank/DDBJ whole genome shotgun (WGS) entry which is preliminary data.</text>
</comment>
<feature type="region of interest" description="Disordered" evidence="1">
    <location>
        <begin position="72"/>
        <end position="138"/>
    </location>
</feature>
<evidence type="ECO:0000313" key="3">
    <source>
        <dbReference type="EMBL" id="MEM0516539.1"/>
    </source>
</evidence>
<evidence type="ECO:0000313" key="4">
    <source>
        <dbReference type="Proteomes" id="UP001447008"/>
    </source>
</evidence>
<sequence length="176" mass="19262">MPVVLFCLLLVCLPVAASQAPIQTAYDCTAVEIDEIDPATLTKQERIKLMENALLDSVNKYSTCLDKVQQQMASEQGQGSSSAQGQAQQGAQAESESQGTLAEQMNEDLPLSTQDQGSTEEQEKMKSGGGRAQQIVKPKDNDSIICTMLYEEISKETNEATKQALIKQYEDYNCTK</sequence>
<reference evidence="3 4" key="1">
    <citation type="submission" date="2024-03" db="EMBL/GenBank/DDBJ databases">
        <title>Pseudoalteromonas qingdaonensis sp. nov., isolated from the intestines of marine benthic organisms.</title>
        <authorList>
            <person name="Lin X."/>
            <person name="Fang S."/>
            <person name="Hu X."/>
        </authorList>
    </citation>
    <scope>NUCLEOTIDE SEQUENCE [LARGE SCALE GENOMIC DNA]</scope>
    <source>
        <strain evidence="3 4">YIC-827</strain>
    </source>
</reference>
<evidence type="ECO:0000256" key="2">
    <source>
        <dbReference type="SAM" id="SignalP"/>
    </source>
</evidence>
<feature type="signal peptide" evidence="2">
    <location>
        <begin position="1"/>
        <end position="17"/>
    </location>
</feature>
<dbReference type="Proteomes" id="UP001447008">
    <property type="component" value="Unassembled WGS sequence"/>
</dbReference>
<feature type="compositionally biased region" description="Low complexity" evidence="1">
    <location>
        <begin position="72"/>
        <end position="99"/>
    </location>
</feature>
<keyword evidence="4" id="KW-1185">Reference proteome</keyword>
<feature type="chain" id="PRO_5047024933" evidence="2">
    <location>
        <begin position="18"/>
        <end position="176"/>
    </location>
</feature>
<evidence type="ECO:0000256" key="1">
    <source>
        <dbReference type="SAM" id="MobiDB-lite"/>
    </source>
</evidence>
<gene>
    <name evidence="3" type="ORF">WCN91_14130</name>
</gene>
<proteinExistence type="predicted"/>
<protein>
    <submittedName>
        <fullName evidence="3">Uncharacterized protein</fullName>
    </submittedName>
</protein>
<dbReference type="RefSeq" id="WP_342680023.1">
    <property type="nucleotide sequence ID" value="NZ_JBCGCU010000021.1"/>
</dbReference>
<keyword evidence="2" id="KW-0732">Signal</keyword>